<organism evidence="5 6">
    <name type="scientific">Formimonas warabiya</name>
    <dbReference type="NCBI Taxonomy" id="1761012"/>
    <lineage>
        <taxon>Bacteria</taxon>
        <taxon>Bacillati</taxon>
        <taxon>Bacillota</taxon>
        <taxon>Clostridia</taxon>
        <taxon>Eubacteriales</taxon>
        <taxon>Peptococcaceae</taxon>
        <taxon>Candidatus Formimonas</taxon>
    </lineage>
</organism>
<dbReference type="InterPro" id="IPR036724">
    <property type="entry name" value="Cobalamin-bd_sf"/>
</dbReference>
<keyword evidence="6" id="KW-1185">Reference proteome</keyword>
<dbReference type="PANTHER" id="PTHR45833:SF1">
    <property type="entry name" value="METHIONINE SYNTHASE"/>
    <property type="match status" value="1"/>
</dbReference>
<keyword evidence="2" id="KW-0170">Cobalt</keyword>
<evidence type="ECO:0000256" key="2">
    <source>
        <dbReference type="ARBA" id="ARBA00023285"/>
    </source>
</evidence>
<dbReference type="GO" id="GO:0046872">
    <property type="term" value="F:metal ion binding"/>
    <property type="evidence" value="ECO:0007669"/>
    <property type="project" value="UniProtKB-KW"/>
</dbReference>
<proteinExistence type="predicted"/>
<dbReference type="InterPro" id="IPR003759">
    <property type="entry name" value="Cbl-bd_cap"/>
</dbReference>
<evidence type="ECO:0000256" key="1">
    <source>
        <dbReference type="ARBA" id="ARBA00022723"/>
    </source>
</evidence>
<dbReference type="PROSITE" id="PS51337">
    <property type="entry name" value="B12_BINDING_NTER"/>
    <property type="match status" value="1"/>
</dbReference>
<keyword evidence="1" id="KW-0479">Metal-binding</keyword>
<dbReference type="RefSeq" id="WP_148137468.1">
    <property type="nucleotide sequence ID" value="NZ_CP017634.1"/>
</dbReference>
<dbReference type="Pfam" id="PF02310">
    <property type="entry name" value="B12-binding"/>
    <property type="match status" value="1"/>
</dbReference>
<gene>
    <name evidence="5" type="ORF">DCMF_27865</name>
</gene>
<dbReference type="GO" id="GO:0005829">
    <property type="term" value="C:cytosol"/>
    <property type="evidence" value="ECO:0007669"/>
    <property type="project" value="TreeGrafter"/>
</dbReference>
<dbReference type="OrthoDB" id="9803687at2"/>
<dbReference type="GO" id="GO:0008705">
    <property type="term" value="F:methionine synthase activity"/>
    <property type="evidence" value="ECO:0007669"/>
    <property type="project" value="TreeGrafter"/>
</dbReference>
<evidence type="ECO:0000259" key="4">
    <source>
        <dbReference type="PROSITE" id="PS51337"/>
    </source>
</evidence>
<dbReference type="PROSITE" id="PS51332">
    <property type="entry name" value="B12_BINDING"/>
    <property type="match status" value="1"/>
</dbReference>
<dbReference type="SUPFAM" id="SSF47644">
    <property type="entry name" value="Methionine synthase domain"/>
    <property type="match status" value="1"/>
</dbReference>
<accession>A0A3G1L075</accession>
<protein>
    <recommendedName>
        <fullName evidence="7">Cobalamin-binding protein</fullName>
    </recommendedName>
</protein>
<evidence type="ECO:0000313" key="5">
    <source>
        <dbReference type="EMBL" id="ATW28060.1"/>
    </source>
</evidence>
<dbReference type="KEGG" id="fwa:DCMF_27865"/>
<evidence type="ECO:0008006" key="7">
    <source>
        <dbReference type="Google" id="ProtNLM"/>
    </source>
</evidence>
<evidence type="ECO:0000313" key="6">
    <source>
        <dbReference type="Proteomes" id="UP000323521"/>
    </source>
</evidence>
<dbReference type="InterPro" id="IPR006158">
    <property type="entry name" value="Cobalamin-bd"/>
</dbReference>
<dbReference type="GO" id="GO:0031419">
    <property type="term" value="F:cobalamin binding"/>
    <property type="evidence" value="ECO:0007669"/>
    <property type="project" value="InterPro"/>
</dbReference>
<dbReference type="Proteomes" id="UP000323521">
    <property type="component" value="Chromosome"/>
</dbReference>
<feature type="domain" description="B12-binding N-terminal" evidence="4">
    <location>
        <begin position="1"/>
        <end position="89"/>
    </location>
</feature>
<dbReference type="Gene3D" id="1.10.1240.10">
    <property type="entry name" value="Methionine synthase domain"/>
    <property type="match status" value="1"/>
</dbReference>
<dbReference type="PANTHER" id="PTHR45833">
    <property type="entry name" value="METHIONINE SYNTHASE"/>
    <property type="match status" value="1"/>
</dbReference>
<evidence type="ECO:0000259" key="3">
    <source>
        <dbReference type="PROSITE" id="PS51332"/>
    </source>
</evidence>
<dbReference type="GO" id="GO:0046653">
    <property type="term" value="P:tetrahydrofolate metabolic process"/>
    <property type="evidence" value="ECO:0007669"/>
    <property type="project" value="TreeGrafter"/>
</dbReference>
<dbReference type="SMART" id="SM01018">
    <property type="entry name" value="B12-binding_2"/>
    <property type="match status" value="1"/>
</dbReference>
<dbReference type="InterPro" id="IPR036594">
    <property type="entry name" value="Meth_synthase_dom"/>
</dbReference>
<sequence>MSELLVKIKDALVELEEDAAVLHVKEALEAGVPAQDIIVEGLQGGMKVIGDRFASRKYFLPELIMSAEIMKNLAEIVKPYVKGEGEEAKKAVVVIGSAKEDIHDIGKNIVALTLEANGFEVYDVGVDVPSSAFIAKAQEVNADIIAISALLSTVVGKVAEAISDFKTAGLTAKVIVGGAAFTQAAADAVGADAYALDAWAAQVAINELLA</sequence>
<name>A0A3G1L075_FORW1</name>
<dbReference type="Gene3D" id="3.40.50.280">
    <property type="entry name" value="Cobalamin-binding domain"/>
    <property type="match status" value="1"/>
</dbReference>
<dbReference type="InterPro" id="IPR050554">
    <property type="entry name" value="Met_Synthase/Corrinoid"/>
</dbReference>
<dbReference type="SUPFAM" id="SSF52242">
    <property type="entry name" value="Cobalamin (vitamin B12)-binding domain"/>
    <property type="match status" value="1"/>
</dbReference>
<dbReference type="AlphaFoldDB" id="A0A3G1L075"/>
<feature type="domain" description="B12-binding" evidence="3">
    <location>
        <begin position="90"/>
        <end position="210"/>
    </location>
</feature>
<dbReference type="Pfam" id="PF02607">
    <property type="entry name" value="B12-binding_2"/>
    <property type="match status" value="1"/>
</dbReference>
<dbReference type="EMBL" id="CP017634">
    <property type="protein sequence ID" value="ATW28060.1"/>
    <property type="molecule type" value="Genomic_DNA"/>
</dbReference>
<dbReference type="GO" id="GO:0050667">
    <property type="term" value="P:homocysteine metabolic process"/>
    <property type="evidence" value="ECO:0007669"/>
    <property type="project" value="TreeGrafter"/>
</dbReference>
<reference evidence="5 6" key="1">
    <citation type="submission" date="2016-10" db="EMBL/GenBank/DDBJ databases">
        <title>Complete Genome Sequence of Peptococcaceae strain DCMF.</title>
        <authorList>
            <person name="Edwards R.J."/>
            <person name="Holland S.I."/>
            <person name="Deshpande N.P."/>
            <person name="Wong Y.K."/>
            <person name="Ertan H."/>
            <person name="Manefield M."/>
            <person name="Russell T.L."/>
            <person name="Lee M.J."/>
        </authorList>
    </citation>
    <scope>NUCLEOTIDE SEQUENCE [LARGE SCALE GENOMIC DNA]</scope>
    <source>
        <strain evidence="5 6">DCMF</strain>
    </source>
</reference>